<evidence type="ECO:0000313" key="1">
    <source>
        <dbReference type="EMBL" id="KAF9442207.1"/>
    </source>
</evidence>
<accession>A0A9P6BWR5</accession>
<protein>
    <submittedName>
        <fullName evidence="1">Uncharacterized protein</fullName>
    </submittedName>
</protein>
<evidence type="ECO:0000313" key="2">
    <source>
        <dbReference type="Proteomes" id="UP000807342"/>
    </source>
</evidence>
<proteinExistence type="predicted"/>
<sequence>MARAPDDAYLPFSDIPHSYSIETTPYSRSKQPFMSGSSICILVYRLQGLGRDSCTSRLVYGHLKTYFLNESPPNALDLIEIEFDLETEEGRNMFEAQQMEAASNLQSYSRFIVFIWTHTTFDTGMFYTSKTAELGLQPPTQFLELLFPGSILQHILRDRMAGLIFIACGGPFAKPERRMEVFRFASK</sequence>
<name>A0A9P6BWR5_9AGAR</name>
<dbReference type="EMBL" id="MU151681">
    <property type="protein sequence ID" value="KAF9442207.1"/>
    <property type="molecule type" value="Genomic_DNA"/>
</dbReference>
<dbReference type="OrthoDB" id="3067692at2759"/>
<keyword evidence="2" id="KW-1185">Reference proteome</keyword>
<organism evidence="1 2">
    <name type="scientific">Macrolepiota fuliginosa MF-IS2</name>
    <dbReference type="NCBI Taxonomy" id="1400762"/>
    <lineage>
        <taxon>Eukaryota</taxon>
        <taxon>Fungi</taxon>
        <taxon>Dikarya</taxon>
        <taxon>Basidiomycota</taxon>
        <taxon>Agaricomycotina</taxon>
        <taxon>Agaricomycetes</taxon>
        <taxon>Agaricomycetidae</taxon>
        <taxon>Agaricales</taxon>
        <taxon>Agaricineae</taxon>
        <taxon>Agaricaceae</taxon>
        <taxon>Macrolepiota</taxon>
    </lineage>
</organism>
<reference evidence="1" key="1">
    <citation type="submission" date="2020-11" db="EMBL/GenBank/DDBJ databases">
        <authorList>
            <consortium name="DOE Joint Genome Institute"/>
            <person name="Ahrendt S."/>
            <person name="Riley R."/>
            <person name="Andreopoulos W."/>
            <person name="Labutti K."/>
            <person name="Pangilinan J."/>
            <person name="Ruiz-Duenas F.J."/>
            <person name="Barrasa J.M."/>
            <person name="Sanchez-Garcia M."/>
            <person name="Camarero S."/>
            <person name="Miyauchi S."/>
            <person name="Serrano A."/>
            <person name="Linde D."/>
            <person name="Babiker R."/>
            <person name="Drula E."/>
            <person name="Ayuso-Fernandez I."/>
            <person name="Pacheco R."/>
            <person name="Padilla G."/>
            <person name="Ferreira P."/>
            <person name="Barriuso J."/>
            <person name="Kellner H."/>
            <person name="Castanera R."/>
            <person name="Alfaro M."/>
            <person name="Ramirez L."/>
            <person name="Pisabarro A.G."/>
            <person name="Kuo A."/>
            <person name="Tritt A."/>
            <person name="Lipzen A."/>
            <person name="He G."/>
            <person name="Yan M."/>
            <person name="Ng V."/>
            <person name="Cullen D."/>
            <person name="Martin F."/>
            <person name="Rosso M.-N."/>
            <person name="Henrissat B."/>
            <person name="Hibbett D."/>
            <person name="Martinez A.T."/>
            <person name="Grigoriev I.V."/>
        </authorList>
    </citation>
    <scope>NUCLEOTIDE SEQUENCE</scope>
    <source>
        <strain evidence="1">MF-IS2</strain>
    </source>
</reference>
<dbReference type="Proteomes" id="UP000807342">
    <property type="component" value="Unassembled WGS sequence"/>
</dbReference>
<gene>
    <name evidence="1" type="ORF">P691DRAFT_765466</name>
</gene>
<dbReference type="AlphaFoldDB" id="A0A9P6BWR5"/>
<comment type="caution">
    <text evidence="1">The sequence shown here is derived from an EMBL/GenBank/DDBJ whole genome shotgun (WGS) entry which is preliminary data.</text>
</comment>